<dbReference type="InterPro" id="IPR001314">
    <property type="entry name" value="Peptidase_S1A"/>
</dbReference>
<dbReference type="STRING" id="8840.ENSAPLP00000031205"/>
<proteinExistence type="predicted"/>
<dbReference type="CDD" id="cd00190">
    <property type="entry name" value="Tryp_SPc"/>
    <property type="match status" value="1"/>
</dbReference>
<feature type="signal peptide" evidence="3">
    <location>
        <begin position="1"/>
        <end position="33"/>
    </location>
</feature>
<dbReference type="InterPro" id="IPR043504">
    <property type="entry name" value="Peptidase_S1_PA_chymotrypsin"/>
</dbReference>
<dbReference type="PANTHER" id="PTHR24271">
    <property type="entry name" value="KALLIKREIN-RELATED"/>
    <property type="match status" value="1"/>
</dbReference>
<dbReference type="InterPro" id="IPR001254">
    <property type="entry name" value="Trypsin_dom"/>
</dbReference>
<dbReference type="PRINTS" id="PR00722">
    <property type="entry name" value="CHYMOTRYPSIN"/>
</dbReference>
<dbReference type="Gene3D" id="2.40.10.10">
    <property type="entry name" value="Trypsin-like serine proteases"/>
    <property type="match status" value="2"/>
</dbReference>
<dbReference type="SUPFAM" id="SSF50494">
    <property type="entry name" value="Trypsin-like serine proteases"/>
    <property type="match status" value="1"/>
</dbReference>
<name>A0A493U041_ANAPP</name>
<dbReference type="PROSITE" id="PS50240">
    <property type="entry name" value="TRYPSIN_DOM"/>
    <property type="match status" value="1"/>
</dbReference>
<dbReference type="Proteomes" id="UP000016666">
    <property type="component" value="Unassembled WGS sequence"/>
</dbReference>
<dbReference type="GO" id="GO:0004252">
    <property type="term" value="F:serine-type endopeptidase activity"/>
    <property type="evidence" value="ECO:0007669"/>
    <property type="project" value="InterPro"/>
</dbReference>
<organism evidence="5 6">
    <name type="scientific">Anas platyrhynchos platyrhynchos</name>
    <name type="common">Northern mallard</name>
    <dbReference type="NCBI Taxonomy" id="8840"/>
    <lineage>
        <taxon>Eukaryota</taxon>
        <taxon>Metazoa</taxon>
        <taxon>Chordata</taxon>
        <taxon>Craniata</taxon>
        <taxon>Vertebrata</taxon>
        <taxon>Euteleostomi</taxon>
        <taxon>Archelosauria</taxon>
        <taxon>Archosauria</taxon>
        <taxon>Dinosauria</taxon>
        <taxon>Saurischia</taxon>
        <taxon>Theropoda</taxon>
        <taxon>Coelurosauria</taxon>
        <taxon>Aves</taxon>
        <taxon>Neognathae</taxon>
        <taxon>Galloanserae</taxon>
        <taxon>Anseriformes</taxon>
        <taxon>Anatidae</taxon>
        <taxon>Anatinae</taxon>
        <taxon>Anas</taxon>
    </lineage>
</organism>
<evidence type="ECO:0000256" key="2">
    <source>
        <dbReference type="SAM" id="MobiDB-lite"/>
    </source>
</evidence>
<reference evidence="5" key="2">
    <citation type="submission" date="2025-08" db="UniProtKB">
        <authorList>
            <consortium name="Ensembl"/>
        </authorList>
    </citation>
    <scope>IDENTIFICATION</scope>
</reference>
<evidence type="ECO:0000256" key="3">
    <source>
        <dbReference type="SAM" id="SignalP"/>
    </source>
</evidence>
<reference evidence="5" key="3">
    <citation type="submission" date="2025-09" db="UniProtKB">
        <authorList>
            <consortium name="Ensembl"/>
        </authorList>
    </citation>
    <scope>IDENTIFICATION</scope>
</reference>
<dbReference type="PANTHER" id="PTHR24271:SF48">
    <property type="entry name" value="KALLIKREIN-14"/>
    <property type="match status" value="1"/>
</dbReference>
<feature type="domain" description="Peptidase S1" evidence="4">
    <location>
        <begin position="37"/>
        <end position="168"/>
    </location>
</feature>
<dbReference type="FunFam" id="2.40.10.10:FF:000166">
    <property type="entry name" value="Trypsin"/>
    <property type="match status" value="1"/>
</dbReference>
<dbReference type="AlphaFoldDB" id="A0A493U041"/>
<feature type="region of interest" description="Disordered" evidence="2">
    <location>
        <begin position="227"/>
        <end position="259"/>
    </location>
</feature>
<dbReference type="Pfam" id="PF00089">
    <property type="entry name" value="Trypsin"/>
    <property type="match status" value="1"/>
</dbReference>
<evidence type="ECO:0000313" key="6">
    <source>
        <dbReference type="Proteomes" id="UP000016666"/>
    </source>
</evidence>
<keyword evidence="1" id="KW-1015">Disulfide bond</keyword>
<dbReference type="Ensembl" id="ENSAPLT00000022585.1">
    <property type="protein sequence ID" value="ENSAPLP00000031205.1"/>
    <property type="gene ID" value="ENSAPLG00000024404.1"/>
</dbReference>
<feature type="chain" id="PRO_5019847366" description="Peptidase S1 domain-containing protein" evidence="3">
    <location>
        <begin position="34"/>
        <end position="259"/>
    </location>
</feature>
<keyword evidence="3" id="KW-0732">Signal</keyword>
<accession>A0A493U041</accession>
<evidence type="ECO:0000313" key="5">
    <source>
        <dbReference type="Ensembl" id="ENSAPLP00000031205.1"/>
    </source>
</evidence>
<evidence type="ECO:0000256" key="1">
    <source>
        <dbReference type="ARBA" id="ARBA00023157"/>
    </source>
</evidence>
<dbReference type="InterPro" id="IPR018114">
    <property type="entry name" value="TRYPSIN_HIS"/>
</dbReference>
<dbReference type="GO" id="GO:0030141">
    <property type="term" value="C:secretory granule"/>
    <property type="evidence" value="ECO:0007669"/>
    <property type="project" value="TreeGrafter"/>
</dbReference>
<protein>
    <recommendedName>
        <fullName evidence="4">Peptidase S1 domain-containing protein</fullName>
    </recommendedName>
</protein>
<dbReference type="SMART" id="SM00020">
    <property type="entry name" value="Tryp_SPc"/>
    <property type="match status" value="1"/>
</dbReference>
<reference evidence="6" key="1">
    <citation type="submission" date="2017-10" db="EMBL/GenBank/DDBJ databases">
        <title>A new Pekin duck reference genome.</title>
        <authorList>
            <person name="Hou Z.-C."/>
            <person name="Zhou Z.-K."/>
            <person name="Zhu F."/>
            <person name="Hou S.-S."/>
        </authorList>
    </citation>
    <scope>NUCLEOTIDE SEQUENCE [LARGE SCALE GENOMIC DNA]</scope>
</reference>
<evidence type="ECO:0000259" key="4">
    <source>
        <dbReference type="PROSITE" id="PS50240"/>
    </source>
</evidence>
<keyword evidence="6" id="KW-1185">Reference proteome</keyword>
<sequence length="259" mass="28407">MEVQAMVAPRPWDRVKLLGALVLVVSMVSSVAGDTRVVGGMDCEPHSQPWQVAILDMYKLYCGGVLVARQWVVTAAHCTTPGITTIRLGKHNLFTREWGEERKMVQKLVPHPNYNPSTKDNDIMLIKLLTPVTLTERIQPVPVASCPPVPGTSCTTSGWGATTSPEGTQCRQPLLDAWVPSWASGFSPWHFGPLLNSQVSSWTPGSSPGHPGPLLDIWVVPWTPGSSSGHLGPLLKNRNKTGQQRRNRKEITENQVKLK</sequence>
<dbReference type="PROSITE" id="PS00134">
    <property type="entry name" value="TRYPSIN_HIS"/>
    <property type="match status" value="1"/>
</dbReference>
<dbReference type="GeneTree" id="ENSGT01020000230389"/>
<dbReference type="InterPro" id="IPR009003">
    <property type="entry name" value="Peptidase_S1_PA"/>
</dbReference>
<feature type="compositionally biased region" description="Basic residues" evidence="2">
    <location>
        <begin position="237"/>
        <end position="248"/>
    </location>
</feature>
<dbReference type="GO" id="GO:0006508">
    <property type="term" value="P:proteolysis"/>
    <property type="evidence" value="ECO:0007669"/>
    <property type="project" value="InterPro"/>
</dbReference>